<dbReference type="EMBL" id="FNFH01000003">
    <property type="protein sequence ID" value="SDK26053.1"/>
    <property type="molecule type" value="Genomic_DNA"/>
</dbReference>
<dbReference type="STRING" id="658219.SAMN05216212_1992"/>
<gene>
    <name evidence="2" type="ORF">SAMN05216212_1992</name>
</gene>
<dbReference type="AlphaFoldDB" id="A0A1G9AFP6"/>
<evidence type="ECO:0008006" key="4">
    <source>
        <dbReference type="Google" id="ProtNLM"/>
    </source>
</evidence>
<dbReference type="Proteomes" id="UP000199305">
    <property type="component" value="Unassembled WGS sequence"/>
</dbReference>
<evidence type="ECO:0000313" key="2">
    <source>
        <dbReference type="EMBL" id="SDK26053.1"/>
    </source>
</evidence>
<dbReference type="RefSeq" id="WP_091513383.1">
    <property type="nucleotide sequence ID" value="NZ_FNFH01000003.1"/>
</dbReference>
<evidence type="ECO:0000313" key="3">
    <source>
        <dbReference type="Proteomes" id="UP000199305"/>
    </source>
</evidence>
<accession>A0A1G9AFP6</accession>
<proteinExistence type="predicted"/>
<keyword evidence="1" id="KW-0472">Membrane</keyword>
<sequence>MYIAITFLIALVALLLVFWGGKVLLKGSWLLGFIRGTIGLALLGGALLIVLVAADVYSYRNLADEHTVGTVSFERLGEQQYQVSFADADGITQEFELSGDQWQLDARMLKWKGPLARWGIKPAYRLDRLSGRYLTLQDERGKQRTVHQLESSNYGVDVWRLLRELDPRLPLVDTVYGSATFLPMEDGAVYEVRISHTGLLARPLNQQATSAMEQWQ</sequence>
<keyword evidence="1" id="KW-1133">Transmembrane helix</keyword>
<keyword evidence="3" id="KW-1185">Reference proteome</keyword>
<evidence type="ECO:0000256" key="1">
    <source>
        <dbReference type="SAM" id="Phobius"/>
    </source>
</evidence>
<keyword evidence="1" id="KW-0812">Transmembrane</keyword>
<dbReference type="OrthoDB" id="9156649at2"/>
<organism evidence="2 3">
    <name type="scientific">Microbulbifer yueqingensis</name>
    <dbReference type="NCBI Taxonomy" id="658219"/>
    <lineage>
        <taxon>Bacteria</taxon>
        <taxon>Pseudomonadati</taxon>
        <taxon>Pseudomonadota</taxon>
        <taxon>Gammaproteobacteria</taxon>
        <taxon>Cellvibrionales</taxon>
        <taxon>Microbulbiferaceae</taxon>
        <taxon>Microbulbifer</taxon>
    </lineage>
</organism>
<reference evidence="3" key="1">
    <citation type="submission" date="2016-10" db="EMBL/GenBank/DDBJ databases">
        <authorList>
            <person name="Varghese N."/>
            <person name="Submissions S."/>
        </authorList>
    </citation>
    <scope>NUCLEOTIDE SEQUENCE [LARGE SCALE GENOMIC DNA]</scope>
    <source>
        <strain evidence="3">CGMCC 1.10658</strain>
    </source>
</reference>
<protein>
    <recommendedName>
        <fullName evidence="4">Cation/multidrug efflux pump</fullName>
    </recommendedName>
</protein>
<name>A0A1G9AFP6_9GAMM</name>
<feature type="transmembrane region" description="Helical" evidence="1">
    <location>
        <begin position="30"/>
        <end position="54"/>
    </location>
</feature>